<dbReference type="Proteomes" id="UP000509667">
    <property type="component" value="Chromosome"/>
</dbReference>
<gene>
    <name evidence="2" type="ORF">HZS55_04745</name>
</gene>
<dbReference type="GeneID" id="56077146"/>
<reference evidence="2 3" key="1">
    <citation type="submission" date="2020-07" db="EMBL/GenBank/DDBJ databases">
        <title>Halosimplex pelagicum sp. nov. and Halosimplex rubrum sp. nov., isolated from salted brown alga Laminaria, and emended description of the genus Halosimplex.</title>
        <authorList>
            <person name="Cui H."/>
        </authorList>
    </citation>
    <scope>NUCLEOTIDE SEQUENCE [LARGE SCALE GENOMIC DNA]</scope>
    <source>
        <strain evidence="2 3">R27</strain>
    </source>
</reference>
<evidence type="ECO:0000259" key="1">
    <source>
        <dbReference type="Pfam" id="PF18545"/>
    </source>
</evidence>
<name>A0A7D5T372_9EURY</name>
<dbReference type="Pfam" id="PF18545">
    <property type="entry name" value="HalOD1"/>
    <property type="match status" value="1"/>
</dbReference>
<keyword evidence="3" id="KW-1185">Reference proteome</keyword>
<feature type="domain" description="Halobacterial output" evidence="1">
    <location>
        <begin position="7"/>
        <end position="73"/>
    </location>
</feature>
<dbReference type="KEGG" id="hrr:HZS55_04745"/>
<dbReference type="OrthoDB" id="271604at2157"/>
<evidence type="ECO:0000313" key="2">
    <source>
        <dbReference type="EMBL" id="QLH76650.1"/>
    </source>
</evidence>
<protein>
    <recommendedName>
        <fullName evidence="1">Halobacterial output domain-containing protein</fullName>
    </recommendedName>
</protein>
<dbReference type="EMBL" id="CP058910">
    <property type="protein sequence ID" value="QLH76650.1"/>
    <property type="molecule type" value="Genomic_DNA"/>
</dbReference>
<accession>A0A7D5T372</accession>
<dbReference type="InterPro" id="IPR040624">
    <property type="entry name" value="HalOD1"/>
</dbReference>
<dbReference type="AlphaFoldDB" id="A0A7D5T372"/>
<organism evidence="2 3">
    <name type="scientific">Halosimplex rubrum</name>
    <dbReference type="NCBI Taxonomy" id="869889"/>
    <lineage>
        <taxon>Archaea</taxon>
        <taxon>Methanobacteriati</taxon>
        <taxon>Methanobacteriota</taxon>
        <taxon>Stenosarchaea group</taxon>
        <taxon>Halobacteria</taxon>
        <taxon>Halobacteriales</taxon>
        <taxon>Haloarculaceae</taxon>
        <taxon>Halosimplex</taxon>
    </lineage>
</organism>
<sequence length="73" mass="8003">MNELEDPIPQIVDTVAEEEGVEPVTLDPPLAEVTDPDALETLIEDSATSALEIRFAYRGHDVVVDENGRVQVE</sequence>
<proteinExistence type="predicted"/>
<dbReference type="RefSeq" id="WP_179910585.1">
    <property type="nucleotide sequence ID" value="NZ_CP058910.1"/>
</dbReference>
<evidence type="ECO:0000313" key="3">
    <source>
        <dbReference type="Proteomes" id="UP000509667"/>
    </source>
</evidence>